<dbReference type="RefSeq" id="WP_139166650.1">
    <property type="nucleotide sequence ID" value="NZ_FNGE01000005.1"/>
</dbReference>
<dbReference type="EMBL" id="FNGE01000005">
    <property type="protein sequence ID" value="SDK99114.1"/>
    <property type="molecule type" value="Genomic_DNA"/>
</dbReference>
<sequence>MRRGLATAALAAGLVVLGATFAGPLHPAGDSLAVGRPFLAALLVIAGLLLRGRMGWAAVAGGVLALAPILWAMRPIEGPEPGQGIVVYQKNLLYSVDDPAQIAADIRDSGADVALLQELSAQNGELTGMLADVLPHQAVCPSNTPGTVSILSRWPFQGEPYCATGVGLAWVRVALPQGEAAVASLHLDWPWPQSQPEQVAHLLPRLRDLPRPVILAGDFNAVPWSQTVASIAEATGTDRAGPLRPSFSLGGLPITLDHLLAPEGWSAATQMRPGLGSDHRGQRTTLTP</sequence>
<feature type="transmembrane region" description="Helical" evidence="2">
    <location>
        <begin position="55"/>
        <end position="73"/>
    </location>
</feature>
<keyword evidence="4" id="KW-0269">Exonuclease</keyword>
<feature type="transmembrane region" description="Helical" evidence="2">
    <location>
        <begin position="32"/>
        <end position="50"/>
    </location>
</feature>
<keyword evidence="2" id="KW-0812">Transmembrane</keyword>
<dbReference type="InterPro" id="IPR005135">
    <property type="entry name" value="Endo/exonuclease/phosphatase"/>
</dbReference>
<dbReference type="InterPro" id="IPR036691">
    <property type="entry name" value="Endo/exonu/phosph_ase_sf"/>
</dbReference>
<name>A0A1G9GEK7_9RHOB</name>
<keyword evidence="2" id="KW-0472">Membrane</keyword>
<keyword evidence="4" id="KW-0255">Endonuclease</keyword>
<keyword evidence="4" id="KW-0540">Nuclease</keyword>
<feature type="domain" description="Endonuclease/exonuclease/phosphatase" evidence="3">
    <location>
        <begin position="97"/>
        <end position="279"/>
    </location>
</feature>
<feature type="region of interest" description="Disordered" evidence="1">
    <location>
        <begin position="269"/>
        <end position="288"/>
    </location>
</feature>
<dbReference type="Pfam" id="PF03372">
    <property type="entry name" value="Exo_endo_phos"/>
    <property type="match status" value="1"/>
</dbReference>
<evidence type="ECO:0000313" key="4">
    <source>
        <dbReference type="EMBL" id="SDK99114.1"/>
    </source>
</evidence>
<dbReference type="GO" id="GO:0004519">
    <property type="term" value="F:endonuclease activity"/>
    <property type="evidence" value="ECO:0007669"/>
    <property type="project" value="UniProtKB-KW"/>
</dbReference>
<evidence type="ECO:0000313" key="5">
    <source>
        <dbReference type="Proteomes" id="UP000199555"/>
    </source>
</evidence>
<dbReference type="SUPFAM" id="SSF56219">
    <property type="entry name" value="DNase I-like"/>
    <property type="match status" value="1"/>
</dbReference>
<keyword evidence="2" id="KW-1133">Transmembrane helix</keyword>
<evidence type="ECO:0000256" key="1">
    <source>
        <dbReference type="SAM" id="MobiDB-lite"/>
    </source>
</evidence>
<dbReference type="STRING" id="525640.SAMN04487971_10551"/>
<dbReference type="OrthoDB" id="9796594at2"/>
<keyword evidence="5" id="KW-1185">Reference proteome</keyword>
<dbReference type="Proteomes" id="UP000199555">
    <property type="component" value="Unassembled WGS sequence"/>
</dbReference>
<keyword evidence="4" id="KW-0378">Hydrolase</keyword>
<dbReference type="GO" id="GO:0004527">
    <property type="term" value="F:exonuclease activity"/>
    <property type="evidence" value="ECO:0007669"/>
    <property type="project" value="UniProtKB-KW"/>
</dbReference>
<dbReference type="AlphaFoldDB" id="A0A1G9GEK7"/>
<protein>
    <submittedName>
        <fullName evidence="4">Uncharacterized conserved protein YafD, endonuclease/exonuclease/phosphatase (EEP) superfamily</fullName>
    </submittedName>
</protein>
<proteinExistence type="predicted"/>
<gene>
    <name evidence="4" type="ORF">SAMN04487971_10551</name>
</gene>
<reference evidence="5" key="1">
    <citation type="submission" date="2016-10" db="EMBL/GenBank/DDBJ databases">
        <authorList>
            <person name="Varghese N."/>
            <person name="Submissions S."/>
        </authorList>
    </citation>
    <scope>NUCLEOTIDE SEQUENCE [LARGE SCALE GENOMIC DNA]</scope>
    <source>
        <strain evidence="5">CGMCC 1.7655</strain>
    </source>
</reference>
<organism evidence="4 5">
    <name type="scientific">Paracoccus chinensis</name>
    <dbReference type="NCBI Taxonomy" id="525640"/>
    <lineage>
        <taxon>Bacteria</taxon>
        <taxon>Pseudomonadati</taxon>
        <taxon>Pseudomonadota</taxon>
        <taxon>Alphaproteobacteria</taxon>
        <taxon>Rhodobacterales</taxon>
        <taxon>Paracoccaceae</taxon>
        <taxon>Paracoccus</taxon>
    </lineage>
</organism>
<dbReference type="Gene3D" id="3.60.10.10">
    <property type="entry name" value="Endonuclease/exonuclease/phosphatase"/>
    <property type="match status" value="1"/>
</dbReference>
<evidence type="ECO:0000259" key="3">
    <source>
        <dbReference type="Pfam" id="PF03372"/>
    </source>
</evidence>
<accession>A0A1G9GEK7</accession>
<evidence type="ECO:0000256" key="2">
    <source>
        <dbReference type="SAM" id="Phobius"/>
    </source>
</evidence>